<dbReference type="Proteomes" id="UP000013827">
    <property type="component" value="Unassembled WGS sequence"/>
</dbReference>
<dbReference type="GeneID" id="17268258"/>
<dbReference type="KEGG" id="ehx:EMIHUDRAFT_194970"/>
<evidence type="ECO:0000313" key="1">
    <source>
        <dbReference type="EnsemblProtists" id="EOD22686"/>
    </source>
</evidence>
<name>A0A0D3JGQ1_EMIH1</name>
<proteinExistence type="predicted"/>
<dbReference type="Gene3D" id="1.20.1250.20">
    <property type="entry name" value="MFS general substrate transporter like domains"/>
    <property type="match status" value="1"/>
</dbReference>
<organism evidence="1 2">
    <name type="scientific">Emiliania huxleyi (strain CCMP1516)</name>
    <dbReference type="NCBI Taxonomy" id="280463"/>
    <lineage>
        <taxon>Eukaryota</taxon>
        <taxon>Haptista</taxon>
        <taxon>Haptophyta</taxon>
        <taxon>Prymnesiophyceae</taxon>
        <taxon>Isochrysidales</taxon>
        <taxon>Noelaerhabdaceae</taxon>
        <taxon>Emiliania</taxon>
    </lineage>
</organism>
<dbReference type="HOGENOM" id="CLU_1513289_0_0_1"/>
<reference evidence="2" key="1">
    <citation type="journal article" date="2013" name="Nature">
        <title>Pan genome of the phytoplankton Emiliania underpins its global distribution.</title>
        <authorList>
            <person name="Read B.A."/>
            <person name="Kegel J."/>
            <person name="Klute M.J."/>
            <person name="Kuo A."/>
            <person name="Lefebvre S.C."/>
            <person name="Maumus F."/>
            <person name="Mayer C."/>
            <person name="Miller J."/>
            <person name="Monier A."/>
            <person name="Salamov A."/>
            <person name="Young J."/>
            <person name="Aguilar M."/>
            <person name="Claverie J.M."/>
            <person name="Frickenhaus S."/>
            <person name="Gonzalez K."/>
            <person name="Herman E.K."/>
            <person name="Lin Y.C."/>
            <person name="Napier J."/>
            <person name="Ogata H."/>
            <person name="Sarno A.F."/>
            <person name="Shmutz J."/>
            <person name="Schroeder D."/>
            <person name="de Vargas C."/>
            <person name="Verret F."/>
            <person name="von Dassow P."/>
            <person name="Valentin K."/>
            <person name="Van de Peer Y."/>
            <person name="Wheeler G."/>
            <person name="Dacks J.B."/>
            <person name="Delwiche C.F."/>
            <person name="Dyhrman S.T."/>
            <person name="Glockner G."/>
            <person name="John U."/>
            <person name="Richards T."/>
            <person name="Worden A.Z."/>
            <person name="Zhang X."/>
            <person name="Grigoriev I.V."/>
            <person name="Allen A.E."/>
            <person name="Bidle K."/>
            <person name="Borodovsky M."/>
            <person name="Bowler C."/>
            <person name="Brownlee C."/>
            <person name="Cock J.M."/>
            <person name="Elias M."/>
            <person name="Gladyshev V.N."/>
            <person name="Groth M."/>
            <person name="Guda C."/>
            <person name="Hadaegh A."/>
            <person name="Iglesias-Rodriguez M.D."/>
            <person name="Jenkins J."/>
            <person name="Jones B.M."/>
            <person name="Lawson T."/>
            <person name="Leese F."/>
            <person name="Lindquist E."/>
            <person name="Lobanov A."/>
            <person name="Lomsadze A."/>
            <person name="Malik S.B."/>
            <person name="Marsh M.E."/>
            <person name="Mackinder L."/>
            <person name="Mock T."/>
            <person name="Mueller-Roeber B."/>
            <person name="Pagarete A."/>
            <person name="Parker M."/>
            <person name="Probert I."/>
            <person name="Quesneville H."/>
            <person name="Raines C."/>
            <person name="Rensing S.A."/>
            <person name="Riano-Pachon D.M."/>
            <person name="Richier S."/>
            <person name="Rokitta S."/>
            <person name="Shiraiwa Y."/>
            <person name="Soanes D.M."/>
            <person name="van der Giezen M."/>
            <person name="Wahlund T.M."/>
            <person name="Williams B."/>
            <person name="Wilson W."/>
            <person name="Wolfe G."/>
            <person name="Wurch L.L."/>
        </authorList>
    </citation>
    <scope>NUCLEOTIDE SEQUENCE</scope>
</reference>
<dbReference type="RefSeq" id="XP_005775115.1">
    <property type="nucleotide sequence ID" value="XM_005775058.1"/>
</dbReference>
<dbReference type="AlphaFoldDB" id="A0A0D3JGQ1"/>
<protein>
    <recommendedName>
        <fullName evidence="3">MFS transporter</fullName>
    </recommendedName>
</protein>
<accession>A0A0D3JGQ1</accession>
<dbReference type="PaxDb" id="2903-EOD22686"/>
<dbReference type="EnsemblProtists" id="EOD22686">
    <property type="protein sequence ID" value="EOD22686"/>
    <property type="gene ID" value="EMIHUDRAFT_194970"/>
</dbReference>
<reference evidence="1" key="2">
    <citation type="submission" date="2024-10" db="UniProtKB">
        <authorList>
            <consortium name="EnsemblProtists"/>
        </authorList>
    </citation>
    <scope>IDENTIFICATION</scope>
</reference>
<evidence type="ECO:0000313" key="2">
    <source>
        <dbReference type="Proteomes" id="UP000013827"/>
    </source>
</evidence>
<evidence type="ECO:0008006" key="3">
    <source>
        <dbReference type="Google" id="ProtNLM"/>
    </source>
</evidence>
<keyword evidence="2" id="KW-1185">Reference proteome</keyword>
<sequence length="178" mass="18197">MRSKRAGLLLGAAAAASALLPSPSPLRSPPTTDAALRVATSGRDGLLARLADGDGWLIALVVFAVPSALYAHLGQDRVATAAALGRISSSAALLDILVTPQLGRLSDTIGRKPLLVGAPALALLCRGFGFVRLFRNGVALRSLASVSALHTTSMAMGDTWQIRRSDAAAGLPARGPKA</sequence>
<dbReference type="SUPFAM" id="SSF103473">
    <property type="entry name" value="MFS general substrate transporter"/>
    <property type="match status" value="1"/>
</dbReference>
<dbReference type="InterPro" id="IPR036259">
    <property type="entry name" value="MFS_trans_sf"/>
</dbReference>